<protein>
    <submittedName>
        <fullName evidence="2">Uncharacterized protein</fullName>
    </submittedName>
</protein>
<feature type="compositionally biased region" description="Low complexity" evidence="1">
    <location>
        <begin position="63"/>
        <end position="76"/>
    </location>
</feature>
<evidence type="ECO:0000313" key="3">
    <source>
        <dbReference type="Proteomes" id="UP000019462"/>
    </source>
</evidence>
<comment type="caution">
    <text evidence="2">The sequence shown here is derived from an EMBL/GenBank/DDBJ whole genome shotgun (WGS) entry which is preliminary data.</text>
</comment>
<evidence type="ECO:0000313" key="2">
    <source>
        <dbReference type="EMBL" id="ETS62491.1"/>
    </source>
</evidence>
<keyword evidence="3" id="KW-1185">Reference proteome</keyword>
<accession>W3VNY0</accession>
<gene>
    <name evidence="2" type="ORF">PaG_03118</name>
</gene>
<evidence type="ECO:0000256" key="1">
    <source>
        <dbReference type="SAM" id="MobiDB-lite"/>
    </source>
</evidence>
<feature type="compositionally biased region" description="Low complexity" evidence="1">
    <location>
        <begin position="126"/>
        <end position="140"/>
    </location>
</feature>
<reference evidence="2 3" key="1">
    <citation type="journal article" date="2014" name="Genome Announc.">
        <title>Genome sequence of the basidiomycetous fungus Pseudozyma aphidis DSM70725, an efficient producer of biosurfactant mannosylerythritol lipids.</title>
        <authorList>
            <person name="Lorenz S."/>
            <person name="Guenther M."/>
            <person name="Grumaz C."/>
            <person name="Rupp S."/>
            <person name="Zibek S."/>
            <person name="Sohn K."/>
        </authorList>
    </citation>
    <scope>NUCLEOTIDE SEQUENCE [LARGE SCALE GENOMIC DNA]</scope>
    <source>
        <strain evidence="3">ATCC 32657 / CBS 517.83 / DSM 70725 / JCM 10318 / NBRC 10182 / NRRL Y-7954 / St-0401</strain>
    </source>
</reference>
<dbReference type="AlphaFoldDB" id="W3VNY0"/>
<sequence length="160" mass="17390">MHTLLSSSSTPKTTMFKLFRKTKATTGASIMEHANGSETTLVSTAAPKRKTRREYQPYQAEFSGLSSLGGMPSLGGHMFMEPPSPTKSSPKAKLNMVPAQPFERSPRASVVQARLETVQGRGSMETLTPTASTSSTSSESTQRKLKKQHKTFFNNAFGNT</sequence>
<dbReference type="EMBL" id="AWNI01000010">
    <property type="protein sequence ID" value="ETS62491.1"/>
    <property type="molecule type" value="Genomic_DNA"/>
</dbReference>
<feature type="region of interest" description="Disordered" evidence="1">
    <location>
        <begin position="117"/>
        <end position="160"/>
    </location>
</feature>
<dbReference type="HOGENOM" id="CLU_127249_0_0_1"/>
<dbReference type="Proteomes" id="UP000019462">
    <property type="component" value="Unassembled WGS sequence"/>
</dbReference>
<organism evidence="2 3">
    <name type="scientific">Moesziomyces aphidis</name>
    <name type="common">Pseudozyma aphidis</name>
    <dbReference type="NCBI Taxonomy" id="84754"/>
    <lineage>
        <taxon>Eukaryota</taxon>
        <taxon>Fungi</taxon>
        <taxon>Dikarya</taxon>
        <taxon>Basidiomycota</taxon>
        <taxon>Ustilaginomycotina</taxon>
        <taxon>Ustilaginomycetes</taxon>
        <taxon>Ustilaginales</taxon>
        <taxon>Ustilaginaceae</taxon>
        <taxon>Moesziomyces</taxon>
    </lineage>
</organism>
<name>W3VNY0_MOEAP</name>
<dbReference type="OrthoDB" id="2556238at2759"/>
<proteinExistence type="predicted"/>
<feature type="compositionally biased region" description="Polar residues" evidence="1">
    <location>
        <begin position="151"/>
        <end position="160"/>
    </location>
</feature>
<feature type="region of interest" description="Disordered" evidence="1">
    <location>
        <begin position="61"/>
        <end position="93"/>
    </location>
</feature>